<gene>
    <name evidence="2" type="primary">LOC107770523</name>
</gene>
<dbReference type="PANTHER" id="PTHR33067">
    <property type="entry name" value="RNA-DIRECTED DNA POLYMERASE-RELATED"/>
    <property type="match status" value="1"/>
</dbReference>
<accession>A0A1S3XZJ7</accession>
<sequence>MAVSLQNGRDLGKEQEGQDEKGKAKVKEQAAEQVVPLVPQNPNREKPASSVQRVIPAPFPQRLVKQRKEDQYKKFMDMLHQIQLNIPLMDVLKEMPGPIHSDSDAYLQCSSDQTNGSKDVRPRARPTSMLLQLADCTVRRTTGILDDVLVQVGKFVFPVDFVILDLEVVDVILQEDDVTLTAKDPLETCLTNLKDMDGEGLAEWVMALEGHGFWKREP</sequence>
<dbReference type="PaxDb" id="4097-A0A1S3XZJ7"/>
<dbReference type="KEGG" id="nta:107770523"/>
<dbReference type="OrthoDB" id="778454at2759"/>
<name>A0A1S3XZJ7_TOBAC</name>
<evidence type="ECO:0000256" key="1">
    <source>
        <dbReference type="SAM" id="MobiDB-lite"/>
    </source>
</evidence>
<dbReference type="CDD" id="cd00303">
    <property type="entry name" value="retropepsin_like"/>
    <property type="match status" value="1"/>
</dbReference>
<reference evidence="2" key="1">
    <citation type="submission" date="2025-08" db="UniProtKB">
        <authorList>
            <consortium name="RefSeq"/>
        </authorList>
    </citation>
    <scope>IDENTIFICATION</scope>
</reference>
<protein>
    <submittedName>
        <fullName evidence="2">Uncharacterized protein</fullName>
    </submittedName>
</protein>
<organism evidence="2">
    <name type="scientific">Nicotiana tabacum</name>
    <name type="common">Common tobacco</name>
    <dbReference type="NCBI Taxonomy" id="4097"/>
    <lineage>
        <taxon>Eukaryota</taxon>
        <taxon>Viridiplantae</taxon>
        <taxon>Streptophyta</taxon>
        <taxon>Embryophyta</taxon>
        <taxon>Tracheophyta</taxon>
        <taxon>Spermatophyta</taxon>
        <taxon>Magnoliopsida</taxon>
        <taxon>eudicotyledons</taxon>
        <taxon>Gunneridae</taxon>
        <taxon>Pentapetalae</taxon>
        <taxon>asterids</taxon>
        <taxon>lamiids</taxon>
        <taxon>Solanales</taxon>
        <taxon>Solanaceae</taxon>
        <taxon>Nicotianoideae</taxon>
        <taxon>Nicotianeae</taxon>
        <taxon>Nicotiana</taxon>
    </lineage>
</organism>
<feature type="compositionally biased region" description="Basic and acidic residues" evidence="1">
    <location>
        <begin position="10"/>
        <end position="30"/>
    </location>
</feature>
<proteinExistence type="predicted"/>
<dbReference type="PANTHER" id="PTHR33067:SF9">
    <property type="entry name" value="RNA-DIRECTED DNA POLYMERASE"/>
    <property type="match status" value="1"/>
</dbReference>
<evidence type="ECO:0000313" key="2">
    <source>
        <dbReference type="RefSeq" id="XP_016445330.1"/>
    </source>
</evidence>
<dbReference type="RefSeq" id="XP_016445330.1">
    <property type="nucleotide sequence ID" value="XM_016589844.1"/>
</dbReference>
<dbReference type="AlphaFoldDB" id="A0A1S3XZJ7"/>
<feature type="region of interest" description="Disordered" evidence="1">
    <location>
        <begin position="1"/>
        <end position="52"/>
    </location>
</feature>